<dbReference type="EMBL" id="JBHTAP010000001">
    <property type="protein sequence ID" value="MFC7234766.1"/>
    <property type="molecule type" value="Genomic_DNA"/>
</dbReference>
<feature type="region of interest" description="Disordered" evidence="1">
    <location>
        <begin position="65"/>
        <end position="143"/>
    </location>
</feature>
<evidence type="ECO:0000313" key="4">
    <source>
        <dbReference type="Proteomes" id="UP001596398"/>
    </source>
</evidence>
<protein>
    <submittedName>
        <fullName evidence="3">J domain-containing protein</fullName>
    </submittedName>
</protein>
<accession>A0ABD5ZMI7</accession>
<evidence type="ECO:0000259" key="2">
    <source>
        <dbReference type="PROSITE" id="PS50076"/>
    </source>
</evidence>
<feature type="domain" description="J" evidence="2">
    <location>
        <begin position="149"/>
        <end position="202"/>
    </location>
</feature>
<dbReference type="InterPro" id="IPR036869">
    <property type="entry name" value="J_dom_sf"/>
</dbReference>
<dbReference type="Gene3D" id="1.10.287.110">
    <property type="entry name" value="DnaJ domain"/>
    <property type="match status" value="1"/>
</dbReference>
<dbReference type="GeneID" id="79266436"/>
<dbReference type="Pfam" id="PF00226">
    <property type="entry name" value="DnaJ"/>
    <property type="match status" value="1"/>
</dbReference>
<feature type="compositionally biased region" description="Basic and acidic residues" evidence="1">
    <location>
        <begin position="65"/>
        <end position="93"/>
    </location>
</feature>
<proteinExistence type="predicted"/>
<dbReference type="SMART" id="SM00271">
    <property type="entry name" value="DnaJ"/>
    <property type="match status" value="1"/>
</dbReference>
<dbReference type="Proteomes" id="UP001596398">
    <property type="component" value="Unassembled WGS sequence"/>
</dbReference>
<dbReference type="PROSITE" id="PS50076">
    <property type="entry name" value="DNAJ_2"/>
    <property type="match status" value="1"/>
</dbReference>
<organism evidence="3 4">
    <name type="scientific">Halosegnis marinus</name>
    <dbReference type="NCBI Taxonomy" id="3034023"/>
    <lineage>
        <taxon>Archaea</taxon>
        <taxon>Methanobacteriati</taxon>
        <taxon>Methanobacteriota</taxon>
        <taxon>Stenosarchaea group</taxon>
        <taxon>Halobacteria</taxon>
        <taxon>Halobacteriales</taxon>
        <taxon>Natronomonadaceae</taxon>
        <taxon>Halosegnis</taxon>
    </lineage>
</organism>
<keyword evidence="4" id="KW-1185">Reference proteome</keyword>
<name>A0ABD5ZMI7_9EURY</name>
<dbReference type="RefSeq" id="WP_276235786.1">
    <property type="nucleotide sequence ID" value="NZ_CP119802.1"/>
</dbReference>
<dbReference type="SUPFAM" id="SSF46565">
    <property type="entry name" value="Chaperone J-domain"/>
    <property type="match status" value="1"/>
</dbReference>
<sequence>MDTAWPLFVAALALAALATLLALLGFGSPPMLVGAVVAAAGSYVCLRRSHRELSRRAYARVGVERNPDGTVGREGRAARRSRSADIDYEPRDWDDPDDWPFDDPFWTGTDEEDDPPGPEEGPGEWWERRTGRTPSRDGGAQVVAPREREACDVLGVDHDADAETVTAAYRERVLETHPDHGGDEESFKRVRWAYEYLKEHRE</sequence>
<gene>
    <name evidence="3" type="ORF">ACFQJ4_05465</name>
</gene>
<dbReference type="CDD" id="cd06257">
    <property type="entry name" value="DnaJ"/>
    <property type="match status" value="1"/>
</dbReference>
<dbReference type="InterPro" id="IPR001623">
    <property type="entry name" value="DnaJ_domain"/>
</dbReference>
<comment type="caution">
    <text evidence="3">The sequence shown here is derived from an EMBL/GenBank/DDBJ whole genome shotgun (WGS) entry which is preliminary data.</text>
</comment>
<evidence type="ECO:0000256" key="1">
    <source>
        <dbReference type="SAM" id="MobiDB-lite"/>
    </source>
</evidence>
<reference evidence="3 4" key="1">
    <citation type="journal article" date="2019" name="Int. J. Syst. Evol. Microbiol.">
        <title>The Global Catalogue of Microorganisms (GCM) 10K type strain sequencing project: providing services to taxonomists for standard genome sequencing and annotation.</title>
        <authorList>
            <consortium name="The Broad Institute Genomics Platform"/>
            <consortium name="The Broad Institute Genome Sequencing Center for Infectious Disease"/>
            <person name="Wu L."/>
            <person name="Ma J."/>
        </authorList>
    </citation>
    <scope>NUCLEOTIDE SEQUENCE [LARGE SCALE GENOMIC DNA]</scope>
    <source>
        <strain evidence="3 4">DT85</strain>
    </source>
</reference>
<dbReference type="AlphaFoldDB" id="A0ABD5ZMI7"/>
<evidence type="ECO:0000313" key="3">
    <source>
        <dbReference type="EMBL" id="MFC7234766.1"/>
    </source>
</evidence>